<protein>
    <submittedName>
        <fullName evidence="2">Uncharacterized protein</fullName>
    </submittedName>
</protein>
<keyword evidence="3" id="KW-1185">Reference proteome</keyword>
<evidence type="ECO:0000313" key="3">
    <source>
        <dbReference type="Proteomes" id="UP000044602"/>
    </source>
</evidence>
<sequence>MLAYAAGMGSLNVLKLLIEGGADVNRPLRTGRYSSVLAAALLAPRFNDETIEWLIGEAKADLSLLKSSPPQQPPWAAWFEWLSDGSQLRMQREGFWIMKRLAGARLIPLQSMLDVGYPAVLVAEVERLRLTHGEDN</sequence>
<accession>A0A0G4KTY0</accession>
<evidence type="ECO:0000313" key="2">
    <source>
        <dbReference type="EMBL" id="CRK13202.1"/>
    </source>
</evidence>
<reference evidence="2 3" key="1">
    <citation type="submission" date="2015-05" db="EMBL/GenBank/DDBJ databases">
        <authorList>
            <person name="Wang D.B."/>
            <person name="Wang M."/>
        </authorList>
    </citation>
    <scope>NUCLEOTIDE SEQUENCE [LARGE SCALE GENOMIC DNA]</scope>
    <source>
        <strain evidence="2">VL1</strain>
    </source>
</reference>
<dbReference type="Gene3D" id="1.25.40.20">
    <property type="entry name" value="Ankyrin repeat-containing domain"/>
    <property type="match status" value="1"/>
</dbReference>
<dbReference type="PROSITE" id="PS50297">
    <property type="entry name" value="ANK_REP_REGION"/>
    <property type="match status" value="1"/>
</dbReference>
<proteinExistence type="predicted"/>
<dbReference type="InterPro" id="IPR002110">
    <property type="entry name" value="Ankyrin_rpt"/>
</dbReference>
<evidence type="ECO:0000256" key="1">
    <source>
        <dbReference type="PROSITE-ProRule" id="PRU00023"/>
    </source>
</evidence>
<organism evidence="2 3">
    <name type="scientific">Verticillium longisporum</name>
    <name type="common">Verticillium dahliae var. longisporum</name>
    <dbReference type="NCBI Taxonomy" id="100787"/>
    <lineage>
        <taxon>Eukaryota</taxon>
        <taxon>Fungi</taxon>
        <taxon>Dikarya</taxon>
        <taxon>Ascomycota</taxon>
        <taxon>Pezizomycotina</taxon>
        <taxon>Sordariomycetes</taxon>
        <taxon>Hypocreomycetidae</taxon>
        <taxon>Glomerellales</taxon>
        <taxon>Plectosphaerellaceae</taxon>
        <taxon>Verticillium</taxon>
    </lineage>
</organism>
<gene>
    <name evidence="2" type="ORF">BN1708_002558</name>
</gene>
<keyword evidence="1" id="KW-0040">ANK repeat</keyword>
<dbReference type="InterPro" id="IPR036770">
    <property type="entry name" value="Ankyrin_rpt-contain_sf"/>
</dbReference>
<dbReference type="EMBL" id="CVQH01004446">
    <property type="protein sequence ID" value="CRK13202.1"/>
    <property type="molecule type" value="Genomic_DNA"/>
</dbReference>
<dbReference type="Proteomes" id="UP000044602">
    <property type="component" value="Unassembled WGS sequence"/>
</dbReference>
<dbReference type="AlphaFoldDB" id="A0A0G4KTY0"/>
<name>A0A0G4KTY0_VERLO</name>
<feature type="repeat" description="ANK" evidence="1">
    <location>
        <begin position="1"/>
        <end position="29"/>
    </location>
</feature>
<dbReference type="PROSITE" id="PS50088">
    <property type="entry name" value="ANK_REPEAT"/>
    <property type="match status" value="1"/>
</dbReference>